<dbReference type="KEGG" id="thig:FE785_00300"/>
<protein>
    <submittedName>
        <fullName evidence="8">MFS transporter</fullName>
    </submittedName>
</protein>
<keyword evidence="9" id="KW-1185">Reference proteome</keyword>
<feature type="transmembrane region" description="Helical" evidence="7">
    <location>
        <begin position="350"/>
        <end position="371"/>
    </location>
</feature>
<evidence type="ECO:0000256" key="7">
    <source>
        <dbReference type="SAM" id="Phobius"/>
    </source>
</evidence>
<keyword evidence="3" id="KW-1003">Cell membrane</keyword>
<dbReference type="Pfam" id="PF07690">
    <property type="entry name" value="MFS_1"/>
    <property type="match status" value="1"/>
</dbReference>
<dbReference type="CDD" id="cd06173">
    <property type="entry name" value="MFS_MefA_like"/>
    <property type="match status" value="1"/>
</dbReference>
<gene>
    <name evidence="8" type="ORF">FE785_00300</name>
</gene>
<evidence type="ECO:0000313" key="9">
    <source>
        <dbReference type="Proteomes" id="UP000304864"/>
    </source>
</evidence>
<dbReference type="GO" id="GO:0005886">
    <property type="term" value="C:plasma membrane"/>
    <property type="evidence" value="ECO:0007669"/>
    <property type="project" value="UniProtKB-SubCell"/>
</dbReference>
<keyword evidence="6 7" id="KW-0472">Membrane</keyword>
<dbReference type="PANTHER" id="PTHR43266">
    <property type="entry name" value="MACROLIDE-EFFLUX PROTEIN"/>
    <property type="match status" value="1"/>
</dbReference>
<proteinExistence type="predicted"/>
<dbReference type="Gene3D" id="1.20.1250.20">
    <property type="entry name" value="MFS general substrate transporter like domains"/>
    <property type="match status" value="1"/>
</dbReference>
<evidence type="ECO:0000256" key="4">
    <source>
        <dbReference type="ARBA" id="ARBA00022692"/>
    </source>
</evidence>
<evidence type="ECO:0000256" key="2">
    <source>
        <dbReference type="ARBA" id="ARBA00022448"/>
    </source>
</evidence>
<feature type="transmembrane region" description="Helical" evidence="7">
    <location>
        <begin position="412"/>
        <end position="431"/>
    </location>
</feature>
<name>A0A4V1HHI8_9GAMM</name>
<keyword evidence="4 7" id="KW-0812">Transmembrane</keyword>
<dbReference type="AlphaFoldDB" id="A0A4V1HHI8"/>
<feature type="transmembrane region" description="Helical" evidence="7">
    <location>
        <begin position="55"/>
        <end position="79"/>
    </location>
</feature>
<comment type="subcellular location">
    <subcellularLocation>
        <location evidence="1">Cell membrane</location>
        <topology evidence="1">Multi-pass membrane protein</topology>
    </subcellularLocation>
</comment>
<feature type="transmembrane region" description="Helical" evidence="7">
    <location>
        <begin position="233"/>
        <end position="254"/>
    </location>
</feature>
<dbReference type="SUPFAM" id="SSF103473">
    <property type="entry name" value="MFS general substrate transporter"/>
    <property type="match status" value="1"/>
</dbReference>
<evidence type="ECO:0000313" key="8">
    <source>
        <dbReference type="EMBL" id="QCU89173.1"/>
    </source>
</evidence>
<dbReference type="InterPro" id="IPR011701">
    <property type="entry name" value="MFS"/>
</dbReference>
<keyword evidence="2" id="KW-0813">Transport</keyword>
<feature type="transmembrane region" description="Helical" evidence="7">
    <location>
        <begin position="298"/>
        <end position="317"/>
    </location>
</feature>
<organism evidence="8 9">
    <name type="scientific">Thiomicrorhabdus sediminis</name>
    <dbReference type="NCBI Taxonomy" id="2580412"/>
    <lineage>
        <taxon>Bacteria</taxon>
        <taxon>Pseudomonadati</taxon>
        <taxon>Pseudomonadota</taxon>
        <taxon>Gammaproteobacteria</taxon>
        <taxon>Thiotrichales</taxon>
        <taxon>Piscirickettsiaceae</taxon>
        <taxon>Thiomicrorhabdus</taxon>
    </lineage>
</organism>
<evidence type="ECO:0000256" key="6">
    <source>
        <dbReference type="ARBA" id="ARBA00023136"/>
    </source>
</evidence>
<dbReference type="EMBL" id="CP040602">
    <property type="protein sequence ID" value="QCU89173.1"/>
    <property type="molecule type" value="Genomic_DNA"/>
</dbReference>
<keyword evidence="5 7" id="KW-1133">Transmembrane helix</keyword>
<dbReference type="OrthoDB" id="9803968at2"/>
<feature type="transmembrane region" description="Helical" evidence="7">
    <location>
        <begin position="179"/>
        <end position="199"/>
    </location>
</feature>
<feature type="transmembrane region" description="Helical" evidence="7">
    <location>
        <begin position="266"/>
        <end position="286"/>
    </location>
</feature>
<feature type="transmembrane region" description="Helical" evidence="7">
    <location>
        <begin position="383"/>
        <end position="406"/>
    </location>
</feature>
<evidence type="ECO:0000256" key="3">
    <source>
        <dbReference type="ARBA" id="ARBA00022475"/>
    </source>
</evidence>
<evidence type="ECO:0000256" key="1">
    <source>
        <dbReference type="ARBA" id="ARBA00004651"/>
    </source>
</evidence>
<dbReference type="GO" id="GO:0022857">
    <property type="term" value="F:transmembrane transporter activity"/>
    <property type="evidence" value="ECO:0007669"/>
    <property type="project" value="InterPro"/>
</dbReference>
<dbReference type="PANTHER" id="PTHR43266:SF2">
    <property type="entry name" value="MAJOR FACILITATOR SUPERFAMILY (MFS) PROFILE DOMAIN-CONTAINING PROTEIN"/>
    <property type="match status" value="1"/>
</dbReference>
<feature type="transmembrane region" description="Helical" evidence="7">
    <location>
        <begin position="151"/>
        <end position="173"/>
    </location>
</feature>
<feature type="transmembrane region" description="Helical" evidence="7">
    <location>
        <begin position="91"/>
        <end position="107"/>
    </location>
</feature>
<reference evidence="8 9" key="1">
    <citation type="submission" date="2019-05" db="EMBL/GenBank/DDBJ databases">
        <title>Thiomicrorhabdus sediminis sp. nov, a novel sulfur-oxidizing bacterium isolated from coastal sediment.</title>
        <authorList>
            <person name="Liu X."/>
        </authorList>
    </citation>
    <scope>NUCLEOTIDE SEQUENCE [LARGE SCALE GENOMIC DNA]</scope>
    <source>
        <strain evidence="8 9">G1</strain>
    </source>
</reference>
<accession>A0A4V1HHI8</accession>
<dbReference type="Proteomes" id="UP000304864">
    <property type="component" value="Chromosome"/>
</dbReference>
<dbReference type="InterPro" id="IPR036259">
    <property type="entry name" value="MFS_trans_sf"/>
</dbReference>
<dbReference type="RefSeq" id="WP_138563272.1">
    <property type="nucleotide sequence ID" value="NZ_CP040602.1"/>
</dbReference>
<evidence type="ECO:0000256" key="5">
    <source>
        <dbReference type="ARBA" id="ARBA00022989"/>
    </source>
</evidence>
<sequence>MSHSPTSFADVFHQPNYKSLFAVQFLGAFNDNLFKNALVILITFKLSQQMTETGLMITLAAGLFILPFFLFSAMAGQLADKYPKALLIKKIKLAEVLIMLIGGLALLNQDLWLLFFTLFLMGTQSAFFGPIKYSILPEIMPENHLVKANGIFSGSTFIAILIGTIFGGIGIMLPDGELIMASAVILVAGIGYGFSLFLYSDQTKNGDIKIDYNPLQSTWQVIQATRDFKLARFAVYAISWFWFIGAVLLSQIPALVKYELFADDNVVVLFLTLFSVGIAIGSTLVARQSDFISLRWHWVWLASMSLCLLLTVVSIQATDFADLQKSLSVSRETFFTIEQFIAIYPLNLTMLFLALLAILGGAYIVPLYTLLQTQTPEFARARMVAVNNIVNSFLMVLSAVLIMIGFAVSLSLLNMLLILAGLNLLVAWLVFGYRHSKNFIQ</sequence>